<dbReference type="Proteomes" id="UP000564385">
    <property type="component" value="Unassembled WGS sequence"/>
</dbReference>
<dbReference type="AlphaFoldDB" id="A0A852VJJ3"/>
<evidence type="ECO:0000313" key="3">
    <source>
        <dbReference type="Proteomes" id="UP000564385"/>
    </source>
</evidence>
<comment type="caution">
    <text evidence="2">The sequence shown here is derived from an EMBL/GenBank/DDBJ whole genome shotgun (WGS) entry which is preliminary data.</text>
</comment>
<proteinExistence type="predicted"/>
<feature type="compositionally biased region" description="Basic residues" evidence="1">
    <location>
        <begin position="18"/>
        <end position="48"/>
    </location>
</feature>
<reference evidence="2 3" key="1">
    <citation type="submission" date="2020-07" db="EMBL/GenBank/DDBJ databases">
        <title>Genomic Encyclopedia of Type Strains, Phase IV (KMG-V): Genome sequencing to study the core and pangenomes of soil and plant-associated prokaryotes.</title>
        <authorList>
            <person name="Whitman W."/>
        </authorList>
    </citation>
    <scope>NUCLEOTIDE SEQUENCE [LARGE SCALE GENOMIC DNA]</scope>
    <source>
        <strain evidence="2 3">M8UP22</strain>
    </source>
</reference>
<evidence type="ECO:0000313" key="2">
    <source>
        <dbReference type="EMBL" id="NYF90604.1"/>
    </source>
</evidence>
<organism evidence="2 3">
    <name type="scientific">Tunturiibacter lichenicola</name>
    <dbReference type="NCBI Taxonomy" id="2051959"/>
    <lineage>
        <taxon>Bacteria</taxon>
        <taxon>Pseudomonadati</taxon>
        <taxon>Acidobacteriota</taxon>
        <taxon>Terriglobia</taxon>
        <taxon>Terriglobales</taxon>
        <taxon>Acidobacteriaceae</taxon>
        <taxon>Tunturiibacter</taxon>
    </lineage>
</organism>
<dbReference type="EMBL" id="JACCCU010000002">
    <property type="protein sequence ID" value="NYF90604.1"/>
    <property type="molecule type" value="Genomic_DNA"/>
</dbReference>
<gene>
    <name evidence="2" type="ORF">HDF08_002706</name>
</gene>
<name>A0A852VJJ3_9BACT</name>
<sequence length="218" mass="23898">MSSNGNALVKRESDSALKKHAKKAMKHAAKKHPAKHAAKHAKKAAKAAKKAAEKVAGSGFVYATDHGLMTAFHHMQRASVVISLMEKGTGEDLRDLLERGVKLYRKATEGEEGNKFVLRAIGVLRAAEHLSLAGLYAARDKHRQRVASPSPEWLERFIAEADHRLEKIENAERGKGTDLFPVTVELLRQAEDSDHDAHLAFELAMAADALCFALEHGL</sequence>
<accession>A0A852VJJ3</accession>
<protein>
    <submittedName>
        <fullName evidence="2">Uncharacterized protein</fullName>
    </submittedName>
</protein>
<feature type="region of interest" description="Disordered" evidence="1">
    <location>
        <begin position="1"/>
        <end position="48"/>
    </location>
</feature>
<evidence type="ECO:0000256" key="1">
    <source>
        <dbReference type="SAM" id="MobiDB-lite"/>
    </source>
</evidence>